<dbReference type="KEGG" id="api:103311817"/>
<feature type="compositionally biased region" description="Acidic residues" evidence="1">
    <location>
        <begin position="1"/>
        <end position="10"/>
    </location>
</feature>
<dbReference type="GeneID" id="103311817"/>
<reference evidence="2" key="2">
    <citation type="submission" date="2022-06" db="UniProtKB">
        <authorList>
            <consortium name="EnsemblMetazoa"/>
        </authorList>
    </citation>
    <scope>IDENTIFICATION</scope>
</reference>
<reference evidence="3" key="1">
    <citation type="submission" date="2010-06" db="EMBL/GenBank/DDBJ databases">
        <authorList>
            <person name="Jiang H."/>
            <person name="Abraham K."/>
            <person name="Ali S."/>
            <person name="Alsbrooks S.L."/>
            <person name="Anim B.N."/>
            <person name="Anosike U.S."/>
            <person name="Attaway T."/>
            <person name="Bandaranaike D.P."/>
            <person name="Battles P.K."/>
            <person name="Bell S.N."/>
            <person name="Bell A.V."/>
            <person name="Beltran B."/>
            <person name="Bickham C."/>
            <person name="Bustamante Y."/>
            <person name="Caleb T."/>
            <person name="Canada A."/>
            <person name="Cardenas V."/>
            <person name="Carter K."/>
            <person name="Chacko J."/>
            <person name="Chandrabose M.N."/>
            <person name="Chavez D."/>
            <person name="Chavez A."/>
            <person name="Chen L."/>
            <person name="Chu H.-S."/>
            <person name="Claassen K.J."/>
            <person name="Cockrell R."/>
            <person name="Collins M."/>
            <person name="Cooper J.A."/>
            <person name="Cree A."/>
            <person name="Curry S.M."/>
            <person name="Da Y."/>
            <person name="Dao M.D."/>
            <person name="Das B."/>
            <person name="Davila M.-L."/>
            <person name="Davy-Carroll L."/>
            <person name="Denson S."/>
            <person name="Dinh H."/>
            <person name="Ebong V.E."/>
            <person name="Edwards J.R."/>
            <person name="Egan A."/>
            <person name="El-Daye J."/>
            <person name="Escobedo L."/>
            <person name="Fernandez S."/>
            <person name="Fernando P.R."/>
            <person name="Flagg N."/>
            <person name="Forbes L.D."/>
            <person name="Fowler R.G."/>
            <person name="Fu Q."/>
            <person name="Gabisi R.A."/>
            <person name="Ganer J."/>
            <person name="Garbino Pronczuk A."/>
            <person name="Garcia R.M."/>
            <person name="Garner T."/>
            <person name="Garrett T.E."/>
            <person name="Gonzalez D.A."/>
            <person name="Hamid H."/>
            <person name="Hawkins E.S."/>
            <person name="Hirani K."/>
            <person name="Hogues M.E."/>
            <person name="Hollins B."/>
            <person name="Hsiao C.-H."/>
            <person name="Jabil R."/>
            <person name="James M.L."/>
            <person name="Jhangiani S.N."/>
            <person name="Johnson B."/>
            <person name="Johnson Q."/>
            <person name="Joshi V."/>
            <person name="Kalu J.B."/>
            <person name="Kam C."/>
            <person name="Kashfia A."/>
            <person name="Keebler J."/>
            <person name="Kisamo H."/>
            <person name="Kovar C.L."/>
            <person name="Lago L.A."/>
            <person name="Lai C.-Y."/>
            <person name="Laidlaw J."/>
            <person name="Lara F."/>
            <person name="Le T.-K."/>
            <person name="Lee S.L."/>
            <person name="Legall F.H."/>
            <person name="Lemon S.J."/>
            <person name="Lewis L.R."/>
            <person name="Li B."/>
            <person name="Liu Y."/>
            <person name="Liu Y.-S."/>
            <person name="Lopez J."/>
            <person name="Lozado R.J."/>
            <person name="Lu J."/>
            <person name="Madu R.C."/>
            <person name="Maheshwari M."/>
            <person name="Maheshwari R."/>
            <person name="Malloy K."/>
            <person name="Martinez E."/>
            <person name="Mathew T."/>
            <person name="Mercado I.C."/>
            <person name="Mercado C."/>
            <person name="Meyer B."/>
            <person name="Montgomery K."/>
            <person name="Morgan M.B."/>
            <person name="Munidasa M."/>
            <person name="Nazareth L.V."/>
            <person name="Nelson J."/>
            <person name="Ng B.M."/>
            <person name="Nguyen N.B."/>
            <person name="Nguyen P.Q."/>
            <person name="Nguyen T."/>
            <person name="Obregon M."/>
            <person name="Okwuonu G.O."/>
            <person name="Onwere C.G."/>
            <person name="Orozco G."/>
            <person name="Parra A."/>
            <person name="Patel S."/>
            <person name="Patil S."/>
            <person name="Perez A."/>
            <person name="Perez Y."/>
            <person name="Pham C."/>
            <person name="Primus E.L."/>
            <person name="Pu L.-L."/>
            <person name="Puazo M."/>
            <person name="Qin X."/>
            <person name="Quiroz J.B."/>
            <person name="Reese J."/>
            <person name="Richards S."/>
            <person name="Rives C.M."/>
            <person name="Robberts R."/>
            <person name="Ruiz S.J."/>
            <person name="Ruiz M.J."/>
            <person name="Santibanez J."/>
            <person name="Schneider B.W."/>
            <person name="Sisson I."/>
            <person name="Smith M."/>
            <person name="Sodergren E."/>
            <person name="Song X.-Z."/>
            <person name="Song B.B."/>
            <person name="Summersgill H."/>
            <person name="Thelus R."/>
            <person name="Thornton R.D."/>
            <person name="Trejos Z.Y."/>
            <person name="Usmani K."/>
            <person name="Vattathil S."/>
            <person name="Villasana D."/>
            <person name="Walker D.L."/>
            <person name="Wang S."/>
            <person name="Wang K."/>
            <person name="White C.S."/>
            <person name="Williams A.C."/>
            <person name="Williamson J."/>
            <person name="Wilson K."/>
            <person name="Woghiren I.O."/>
            <person name="Woodworth J.R."/>
            <person name="Worley K.C."/>
            <person name="Wright R.A."/>
            <person name="Wu W."/>
            <person name="Young L."/>
            <person name="Zhang L."/>
            <person name="Zhang J."/>
            <person name="Zhu Y."/>
            <person name="Muzny D.M."/>
            <person name="Weinstock G."/>
            <person name="Gibbs R.A."/>
        </authorList>
    </citation>
    <scope>NUCLEOTIDE SEQUENCE [LARGE SCALE GENOMIC DNA]</scope>
    <source>
        <strain evidence="3">LSR1</strain>
    </source>
</reference>
<dbReference type="PANTHER" id="PTHR33939">
    <property type="entry name" value="PROTEIN CBG22215"/>
    <property type="match status" value="1"/>
</dbReference>
<dbReference type="RefSeq" id="XP_008189772.2">
    <property type="nucleotide sequence ID" value="XM_008191550.2"/>
</dbReference>
<evidence type="ECO:0000256" key="1">
    <source>
        <dbReference type="SAM" id="MobiDB-lite"/>
    </source>
</evidence>
<dbReference type="PANTHER" id="PTHR33939:SF1">
    <property type="entry name" value="DUF4371 DOMAIN-CONTAINING PROTEIN"/>
    <property type="match status" value="1"/>
</dbReference>
<evidence type="ECO:0008006" key="4">
    <source>
        <dbReference type="Google" id="ProtNLM"/>
    </source>
</evidence>
<accession>A0A8R2BBC3</accession>
<dbReference type="Proteomes" id="UP000007819">
    <property type="component" value="Unassembled WGS sequence"/>
</dbReference>
<protein>
    <recommendedName>
        <fullName evidence="4">Tc1-like transposase DDE domain-containing protein</fullName>
    </recommendedName>
</protein>
<proteinExistence type="predicted"/>
<dbReference type="GO" id="GO:0003676">
    <property type="term" value="F:nucleic acid binding"/>
    <property type="evidence" value="ECO:0007669"/>
    <property type="project" value="InterPro"/>
</dbReference>
<dbReference type="AlphaFoldDB" id="A0A8R2BBC3"/>
<evidence type="ECO:0000313" key="3">
    <source>
        <dbReference type="Proteomes" id="UP000007819"/>
    </source>
</evidence>
<keyword evidence="3" id="KW-1185">Reference proteome</keyword>
<sequence length="298" mass="34257">MADSSSEDNAEYGPSPVKKGKSGKIISENLRIRVINMYKCIIQDEPAISMRKIRDQISEVFLRRHVHSIWFRREIPTVDKIYQAVSADDSLPPISRTNLFHLLKDLDFRYSKRSRNSAMTEKIEIVVWRRMYLDNIKKYREEGRHIYFLDETWVNASDCTSKTWVDGTIKSHRDAFLKGLSTGAVNPSGKGKRLIVLDIGSEDGFLPGGLLCFESKKNTRDYHDEMNGDTFREWMEGILPHLKPNSVIVMDNASYHSVKLDKAPTSNTKKADIIKWLEDKGEVVDRSHITKVYMVSAL</sequence>
<evidence type="ECO:0000313" key="2">
    <source>
        <dbReference type="EnsemblMetazoa" id="XP_008189772.2"/>
    </source>
</evidence>
<feature type="region of interest" description="Disordered" evidence="1">
    <location>
        <begin position="1"/>
        <end position="21"/>
    </location>
</feature>
<dbReference type="OrthoDB" id="6604072at2759"/>
<dbReference type="InterPro" id="IPR036397">
    <property type="entry name" value="RNaseH_sf"/>
</dbReference>
<name>A0A8R2BBC3_ACYPI</name>
<dbReference type="EnsemblMetazoa" id="XM_008191550.2">
    <property type="protein sequence ID" value="XP_008189772.2"/>
    <property type="gene ID" value="LOC103311817"/>
</dbReference>
<dbReference type="Gene3D" id="3.30.420.10">
    <property type="entry name" value="Ribonuclease H-like superfamily/Ribonuclease H"/>
    <property type="match status" value="1"/>
</dbReference>
<organism evidence="2 3">
    <name type="scientific">Acyrthosiphon pisum</name>
    <name type="common">Pea aphid</name>
    <dbReference type="NCBI Taxonomy" id="7029"/>
    <lineage>
        <taxon>Eukaryota</taxon>
        <taxon>Metazoa</taxon>
        <taxon>Ecdysozoa</taxon>
        <taxon>Arthropoda</taxon>
        <taxon>Hexapoda</taxon>
        <taxon>Insecta</taxon>
        <taxon>Pterygota</taxon>
        <taxon>Neoptera</taxon>
        <taxon>Paraneoptera</taxon>
        <taxon>Hemiptera</taxon>
        <taxon>Sternorrhyncha</taxon>
        <taxon>Aphidomorpha</taxon>
        <taxon>Aphidoidea</taxon>
        <taxon>Aphididae</taxon>
        <taxon>Macrosiphini</taxon>
        <taxon>Acyrthosiphon</taxon>
    </lineage>
</organism>